<evidence type="ECO:0000259" key="3">
    <source>
        <dbReference type="Pfam" id="PF05175"/>
    </source>
</evidence>
<evidence type="ECO:0000256" key="2">
    <source>
        <dbReference type="ARBA" id="ARBA00022691"/>
    </source>
</evidence>
<dbReference type="GO" id="GO:0008168">
    <property type="term" value="F:methyltransferase activity"/>
    <property type="evidence" value="ECO:0007669"/>
    <property type="project" value="UniProtKB-KW"/>
</dbReference>
<dbReference type="EMBL" id="JSZA02000007">
    <property type="protein sequence ID" value="KHD10658.2"/>
    <property type="molecule type" value="Genomic_DNA"/>
</dbReference>
<protein>
    <recommendedName>
        <fullName evidence="3">Methyltransferase small domain-containing protein</fullName>
    </recommendedName>
</protein>
<dbReference type="Pfam" id="PF05175">
    <property type="entry name" value="MTS"/>
    <property type="match status" value="1"/>
</dbReference>
<keyword evidence="5" id="KW-1185">Reference proteome</keyword>
<evidence type="ECO:0000256" key="1">
    <source>
        <dbReference type="ARBA" id="ARBA00022603"/>
    </source>
</evidence>
<gene>
    <name evidence="4" type="ORF">PN36_02585</name>
</gene>
<dbReference type="Proteomes" id="UP000030428">
    <property type="component" value="Unassembled WGS sequence"/>
</dbReference>
<reference evidence="4 5" key="1">
    <citation type="journal article" date="2016" name="Front. Microbiol.">
        <title>Single-Cell (Meta-)Genomics of a Dimorphic Candidatus Thiomargarita nelsonii Reveals Genomic Plasticity.</title>
        <authorList>
            <person name="Flood B.E."/>
            <person name="Fliss P."/>
            <person name="Jones D.S."/>
            <person name="Dick G.J."/>
            <person name="Jain S."/>
            <person name="Kaster A.K."/>
            <person name="Winkel M."/>
            <person name="Mussmann M."/>
            <person name="Bailey J."/>
        </authorList>
    </citation>
    <scope>NUCLEOTIDE SEQUENCE [LARGE SCALE GENOMIC DNA]</scope>
    <source>
        <strain evidence="4">Hydrate Ridge</strain>
    </source>
</reference>
<dbReference type="SUPFAM" id="SSF53335">
    <property type="entry name" value="S-adenosyl-L-methionine-dependent methyltransferases"/>
    <property type="match status" value="1"/>
</dbReference>
<keyword evidence="1" id="KW-0489">Methyltransferase</keyword>
<comment type="caution">
    <text evidence="4">The sequence shown here is derived from an EMBL/GenBank/DDBJ whole genome shotgun (WGS) entry which is preliminary data.</text>
</comment>
<feature type="domain" description="Methyltransferase small" evidence="3">
    <location>
        <begin position="76"/>
        <end position="141"/>
    </location>
</feature>
<accession>A0A0A6PJ21</accession>
<sequence>MWQRNQIEDERKQTANPELYKAELYKVDTKAGDLISNQMEVRHGPFKGMKYPELSSVGSTLLPKLLGSYEKELQPLIERICQTGYTEIIDIGCAEGYYAVGLALRIPEARIYAFDINQKARDLCQKMASLNGVRCDIKENCSTETLRVFPFKERGLIICDCEGCEMELFKPEVMENLKACDLLIELHDFVDINISTYISDLFKSTHEQSFIESVDDIKKVKIYDYEELHDLNLVTKKYILSENRPAAMEWIFLRSKQF</sequence>
<dbReference type="GO" id="GO:0032259">
    <property type="term" value="P:methylation"/>
    <property type="evidence" value="ECO:0007669"/>
    <property type="project" value="UniProtKB-KW"/>
</dbReference>
<name>A0A0A6PJ21_9GAMM</name>
<evidence type="ECO:0000313" key="4">
    <source>
        <dbReference type="EMBL" id="KHD10658.2"/>
    </source>
</evidence>
<proteinExistence type="predicted"/>
<dbReference type="InterPro" id="IPR029063">
    <property type="entry name" value="SAM-dependent_MTases_sf"/>
</dbReference>
<dbReference type="InterPro" id="IPR007848">
    <property type="entry name" value="Small_mtfrase_dom"/>
</dbReference>
<keyword evidence="1" id="KW-0808">Transferase</keyword>
<dbReference type="CDD" id="cd02440">
    <property type="entry name" value="AdoMet_MTases"/>
    <property type="match status" value="1"/>
</dbReference>
<keyword evidence="2" id="KW-0949">S-adenosyl-L-methionine</keyword>
<organism evidence="4 5">
    <name type="scientific">Candidatus Thiomargarita nelsonii</name>
    <dbReference type="NCBI Taxonomy" id="1003181"/>
    <lineage>
        <taxon>Bacteria</taxon>
        <taxon>Pseudomonadati</taxon>
        <taxon>Pseudomonadota</taxon>
        <taxon>Gammaproteobacteria</taxon>
        <taxon>Thiotrichales</taxon>
        <taxon>Thiotrichaceae</taxon>
        <taxon>Thiomargarita</taxon>
    </lineage>
</organism>
<evidence type="ECO:0000313" key="5">
    <source>
        <dbReference type="Proteomes" id="UP000030428"/>
    </source>
</evidence>
<dbReference type="Gene3D" id="3.40.50.150">
    <property type="entry name" value="Vaccinia Virus protein VP39"/>
    <property type="match status" value="1"/>
</dbReference>
<dbReference type="AlphaFoldDB" id="A0A0A6PJ21"/>